<proteinExistence type="predicted"/>
<reference evidence="2 3" key="1">
    <citation type="submission" date="2019-11" db="EMBL/GenBank/DDBJ databases">
        <title>Draft Genome Sequence of Plant Growth-Promoting Rhizosphere-Associated Bacteria.</title>
        <authorList>
            <person name="Vasilyev I.Y."/>
            <person name="Radchenko V."/>
            <person name="Ilnitskaya E.V."/>
        </authorList>
    </citation>
    <scope>NUCLEOTIDE SEQUENCE [LARGE SCALE GENOMIC DNA]</scope>
    <source>
        <strain evidence="2 3">VRA_01-1sq_f</strain>
    </source>
</reference>
<dbReference type="EMBL" id="WKKX01000261">
    <property type="protein sequence ID" value="MSE08397.1"/>
    <property type="molecule type" value="Genomic_DNA"/>
</dbReference>
<dbReference type="AlphaFoldDB" id="A0A7X2SST0"/>
<sequence length="52" mass="5599">MGKVVSPGIIIAGVALLFYAFEKSKIADILVIAAIVYSLIIVVIVYINYAKN</sequence>
<comment type="caution">
    <text evidence="2">The sequence shown here is derived from an EMBL/GenBank/DDBJ whole genome shotgun (WGS) entry which is preliminary data.</text>
</comment>
<evidence type="ECO:0000256" key="1">
    <source>
        <dbReference type="SAM" id="Phobius"/>
    </source>
</evidence>
<keyword evidence="1" id="KW-1133">Transmembrane helix</keyword>
<evidence type="ECO:0000313" key="2">
    <source>
        <dbReference type="EMBL" id="MSE08397.1"/>
    </source>
</evidence>
<feature type="transmembrane region" description="Helical" evidence="1">
    <location>
        <begin position="29"/>
        <end position="49"/>
    </location>
</feature>
<organism evidence="2 3">
    <name type="scientific">Ligilactobacillus salivarius</name>
    <dbReference type="NCBI Taxonomy" id="1624"/>
    <lineage>
        <taxon>Bacteria</taxon>
        <taxon>Bacillati</taxon>
        <taxon>Bacillota</taxon>
        <taxon>Bacilli</taxon>
        <taxon>Lactobacillales</taxon>
        <taxon>Lactobacillaceae</taxon>
        <taxon>Ligilactobacillus</taxon>
    </lineage>
</organism>
<keyword evidence="1" id="KW-0472">Membrane</keyword>
<gene>
    <name evidence="2" type="ORF">GKC33_06665</name>
</gene>
<evidence type="ECO:0000313" key="3">
    <source>
        <dbReference type="Proteomes" id="UP000467635"/>
    </source>
</evidence>
<feature type="transmembrane region" description="Helical" evidence="1">
    <location>
        <begin position="6"/>
        <end position="22"/>
    </location>
</feature>
<dbReference type="Proteomes" id="UP000467635">
    <property type="component" value="Unassembled WGS sequence"/>
</dbReference>
<name>A0A7X2SST0_9LACO</name>
<accession>A0A7X2SST0</accession>
<protein>
    <submittedName>
        <fullName evidence="2">Uncharacterized protein</fullName>
    </submittedName>
</protein>
<keyword evidence="1" id="KW-0812">Transmembrane</keyword>